<dbReference type="InterPro" id="IPR026349">
    <property type="entry name" value="CHP04255"/>
</dbReference>
<dbReference type="Proteomes" id="UP000187941">
    <property type="component" value="Chromosome"/>
</dbReference>
<dbReference type="RefSeq" id="WP_077132692.1">
    <property type="nucleotide sequence ID" value="NZ_CP014263.1"/>
</dbReference>
<evidence type="ECO:0000313" key="2">
    <source>
        <dbReference type="Proteomes" id="UP000187941"/>
    </source>
</evidence>
<evidence type="ECO:0000313" key="1">
    <source>
        <dbReference type="EMBL" id="AQG81231.1"/>
    </source>
</evidence>
<accession>A0A1P9X0S2</accession>
<name>A0A1P9X0S2_9BACT</name>
<proteinExistence type="predicted"/>
<dbReference type="OrthoDB" id="1493492at2"/>
<dbReference type="NCBIfam" id="TIGR04255">
    <property type="entry name" value="sporadTIGR04255"/>
    <property type="match status" value="1"/>
</dbReference>
<keyword evidence="2" id="KW-1185">Reference proteome</keyword>
<dbReference type="AlphaFoldDB" id="A0A1P9X0S2"/>
<gene>
    <name evidence="1" type="ORF">AWR27_19040</name>
</gene>
<dbReference type="STRING" id="1178516.AWR27_19040"/>
<organism evidence="1 2">
    <name type="scientific">Spirosoma montaniterrae</name>
    <dbReference type="NCBI Taxonomy" id="1178516"/>
    <lineage>
        <taxon>Bacteria</taxon>
        <taxon>Pseudomonadati</taxon>
        <taxon>Bacteroidota</taxon>
        <taxon>Cytophagia</taxon>
        <taxon>Cytophagales</taxon>
        <taxon>Cytophagaceae</taxon>
        <taxon>Spirosoma</taxon>
    </lineage>
</organism>
<dbReference type="KEGG" id="smon:AWR27_19040"/>
<protein>
    <submittedName>
        <fullName evidence="1">Uncharacterized protein</fullName>
    </submittedName>
</protein>
<dbReference type="EMBL" id="CP014263">
    <property type="protein sequence ID" value="AQG81231.1"/>
    <property type="molecule type" value="Genomic_DNA"/>
</dbReference>
<sequence length="198" mass="23253">MDAVDISHLRPVGKNHSIKEVVLTLFVQQSLQELDKFNNLCDSELGFHEYEWLVKKIVEFREPDIDSTDVTVKTEQPGRRVIRYQKGIPAEIIQAVNEDDRYFISYHSLAYSRWKPFKERFFEVMRYVTQIEPKADVVALSLHYVDEFEWRSDLPVPLEAVFLTNGLLNNDFFKSQNSDFSLALEKKIDELSFLIVLM</sequence>
<reference evidence="1 2" key="1">
    <citation type="submission" date="2016-01" db="EMBL/GenBank/DDBJ databases">
        <authorList>
            <person name="Oliw E.H."/>
        </authorList>
    </citation>
    <scope>NUCLEOTIDE SEQUENCE [LARGE SCALE GENOMIC DNA]</scope>
    <source>
        <strain evidence="1 2">DY10</strain>
    </source>
</reference>